<protein>
    <recommendedName>
        <fullName evidence="4">30S ribosomal protein S8e</fullName>
    </recommendedName>
</protein>
<gene>
    <name evidence="2" type="ORF">ACFQDD_04405</name>
</gene>
<name>A0ABD5T3K5_9EURY</name>
<dbReference type="AlphaFoldDB" id="A0ABD5T3K5"/>
<accession>A0ABD5T3K5</accession>
<dbReference type="Proteomes" id="UP001596274">
    <property type="component" value="Unassembled WGS sequence"/>
</dbReference>
<feature type="compositionally biased region" description="Basic and acidic residues" evidence="1">
    <location>
        <begin position="7"/>
        <end position="25"/>
    </location>
</feature>
<evidence type="ECO:0000313" key="2">
    <source>
        <dbReference type="EMBL" id="MFC6770766.1"/>
    </source>
</evidence>
<sequence length="111" mass="11626">MASTPDTRNDEASKWNTERETQEGARCARADVVIIQNTEGGDEGARYGIEAAVGGSHRTTIPAKKVYVDGDRKTVVSSSVLAGTLGVTLVEGPDGEQYANVNVEADAEGDA</sequence>
<comment type="caution">
    <text evidence="2">The sequence shown here is derived from an EMBL/GenBank/DDBJ whole genome shotgun (WGS) entry which is preliminary data.</text>
</comment>
<proteinExistence type="predicted"/>
<keyword evidence="3" id="KW-1185">Reference proteome</keyword>
<dbReference type="EMBL" id="JBHSWT010000136">
    <property type="protein sequence ID" value="MFC6770766.1"/>
    <property type="molecule type" value="Genomic_DNA"/>
</dbReference>
<evidence type="ECO:0000313" key="3">
    <source>
        <dbReference type="Proteomes" id="UP001596274"/>
    </source>
</evidence>
<evidence type="ECO:0000256" key="1">
    <source>
        <dbReference type="SAM" id="MobiDB-lite"/>
    </source>
</evidence>
<feature type="region of interest" description="Disordered" evidence="1">
    <location>
        <begin position="1"/>
        <end position="25"/>
    </location>
</feature>
<evidence type="ECO:0008006" key="4">
    <source>
        <dbReference type="Google" id="ProtNLM"/>
    </source>
</evidence>
<reference evidence="2 3" key="1">
    <citation type="journal article" date="2019" name="Int. J. Syst. Evol. Microbiol.">
        <title>The Global Catalogue of Microorganisms (GCM) 10K type strain sequencing project: providing services to taxonomists for standard genome sequencing and annotation.</title>
        <authorList>
            <consortium name="The Broad Institute Genomics Platform"/>
            <consortium name="The Broad Institute Genome Sequencing Center for Infectious Disease"/>
            <person name="Wu L."/>
            <person name="Ma J."/>
        </authorList>
    </citation>
    <scope>NUCLEOTIDE SEQUENCE [LARGE SCALE GENOMIC DNA]</scope>
    <source>
        <strain evidence="2 3">PJ61</strain>
    </source>
</reference>
<organism evidence="2 3">
    <name type="scientific">Halorubrum pallidum</name>
    <dbReference type="NCBI Taxonomy" id="1526114"/>
    <lineage>
        <taxon>Archaea</taxon>
        <taxon>Methanobacteriati</taxon>
        <taxon>Methanobacteriota</taxon>
        <taxon>Stenosarchaea group</taxon>
        <taxon>Halobacteria</taxon>
        <taxon>Halobacteriales</taxon>
        <taxon>Haloferacaceae</taxon>
        <taxon>Halorubrum</taxon>
    </lineage>
</organism>